<evidence type="ECO:0008006" key="4">
    <source>
        <dbReference type="Google" id="ProtNLM"/>
    </source>
</evidence>
<comment type="caution">
    <text evidence="2">The sequence shown here is derived from an EMBL/GenBank/DDBJ whole genome shotgun (WGS) entry which is preliminary data.</text>
</comment>
<keyword evidence="1" id="KW-1133">Transmembrane helix</keyword>
<organism evidence="2 3">
    <name type="scientific">Akkermansia muciniphila</name>
    <dbReference type="NCBI Taxonomy" id="239935"/>
    <lineage>
        <taxon>Bacteria</taxon>
        <taxon>Pseudomonadati</taxon>
        <taxon>Verrucomicrobiota</taxon>
        <taxon>Verrucomicrobiia</taxon>
        <taxon>Verrucomicrobiales</taxon>
        <taxon>Akkermansiaceae</taxon>
        <taxon>Akkermansia</taxon>
    </lineage>
</organism>
<name>A0A2N8HAK5_9BACT</name>
<accession>A0A2N8HAK5</accession>
<protein>
    <recommendedName>
        <fullName evidence="4">DUF4190 domain-containing protein</fullName>
    </recommendedName>
</protein>
<keyword evidence="1" id="KW-0812">Transmembrane</keyword>
<dbReference type="EMBL" id="PJKA01000013">
    <property type="protein sequence ID" value="PNC16891.1"/>
    <property type="molecule type" value="Genomic_DNA"/>
</dbReference>
<dbReference type="RefSeq" id="WP_102714921.1">
    <property type="nucleotide sequence ID" value="NZ_CABMLK010000002.1"/>
</dbReference>
<sequence length="68" mass="7023">MPESQQPNNTLAILALVFAVLCSLVGLILGIIGLNKYPDKSNGKTMSLIAVIVSVVLMLIGAGTAVAR</sequence>
<feature type="transmembrane region" description="Helical" evidence="1">
    <location>
        <begin position="12"/>
        <end position="34"/>
    </location>
</feature>
<evidence type="ECO:0000313" key="3">
    <source>
        <dbReference type="Proteomes" id="UP000236000"/>
    </source>
</evidence>
<reference evidence="2 3" key="1">
    <citation type="journal article" date="2017" name="BMC Genomics">
        <title>Genome sequencing of 39 Akkermansia muciniphila isolates reveals its population structure, genomic and functional diverisity, and global distribution in mammalian gut microbiotas.</title>
        <authorList>
            <person name="Guo X."/>
            <person name="Li S."/>
            <person name="Zhang J."/>
            <person name="Wu F."/>
            <person name="Li X."/>
            <person name="Wu D."/>
            <person name="Zhang M."/>
            <person name="Ou Z."/>
            <person name="Jie Z."/>
            <person name="Yan Q."/>
            <person name="Li P."/>
            <person name="Yi J."/>
            <person name="Peng Y."/>
        </authorList>
    </citation>
    <scope>NUCLEOTIDE SEQUENCE [LARGE SCALE GENOMIC DNA]</scope>
    <source>
        <strain evidence="2 3">GP24</strain>
    </source>
</reference>
<proteinExistence type="predicted"/>
<keyword evidence="1" id="KW-0472">Membrane</keyword>
<evidence type="ECO:0000256" key="1">
    <source>
        <dbReference type="SAM" id="Phobius"/>
    </source>
</evidence>
<dbReference type="Proteomes" id="UP000236000">
    <property type="component" value="Unassembled WGS sequence"/>
</dbReference>
<gene>
    <name evidence="2" type="ORF">CXU22_09545</name>
</gene>
<evidence type="ECO:0000313" key="2">
    <source>
        <dbReference type="EMBL" id="PNC16891.1"/>
    </source>
</evidence>
<feature type="transmembrane region" description="Helical" evidence="1">
    <location>
        <begin position="46"/>
        <end position="67"/>
    </location>
</feature>
<dbReference type="AlphaFoldDB" id="A0A2N8HAK5"/>